<organism evidence="2">
    <name type="scientific">Rhodococcus hoagii (strain 103S)</name>
    <name type="common">Rhodococcus equi</name>
    <dbReference type="NCBI Taxonomy" id="685727"/>
    <lineage>
        <taxon>Bacteria</taxon>
        <taxon>Bacillati</taxon>
        <taxon>Actinomycetota</taxon>
        <taxon>Actinomycetes</taxon>
        <taxon>Mycobacteriales</taxon>
        <taxon>Nocardiaceae</taxon>
        <taxon>Prescottella</taxon>
    </lineage>
</organism>
<dbReference type="Proteomes" id="UP001154400">
    <property type="component" value="Chromosome"/>
</dbReference>
<evidence type="ECO:0000313" key="3">
    <source>
        <dbReference type="Proteomes" id="UP000006892"/>
    </source>
</evidence>
<evidence type="ECO:0000313" key="2">
    <source>
        <dbReference type="EMBL" id="CBH48443.1"/>
    </source>
</evidence>
<evidence type="ECO:0000256" key="1">
    <source>
        <dbReference type="SAM" id="MobiDB-lite"/>
    </source>
</evidence>
<protein>
    <submittedName>
        <fullName evidence="2">Uncharacterized protein</fullName>
    </submittedName>
</protein>
<name>A0A3S5Y799_RHOH1</name>
<gene>
    <name evidence="2" type="ordered locus">REQ_24010</name>
</gene>
<dbReference type="EMBL" id="FN563149">
    <property type="protein sequence ID" value="CBH48443.1"/>
    <property type="molecule type" value="Genomic_DNA"/>
</dbReference>
<dbReference type="KEGG" id="req:REQ_24010"/>
<dbReference type="AlphaFoldDB" id="A0A3S5Y799"/>
<feature type="region of interest" description="Disordered" evidence="1">
    <location>
        <begin position="1"/>
        <end position="42"/>
    </location>
</feature>
<proteinExistence type="predicted"/>
<sequence>MRRELDSDGADMAMDGEVESAVPKDRRISTAGQHWRPGAATR</sequence>
<accession>A0A3S5Y799</accession>
<reference evidence="2" key="1">
    <citation type="journal article" date="2010" name="PLoS Genet.">
        <title>The genome of a pathogenic rhodococcus: cooptive virulence underpinned by key gene acquisitions.</title>
        <authorList>
            <person name="Letek M."/>
            <person name="Gonzalez P."/>
            <person name="Macarthur I."/>
            <person name="Rodriguez H."/>
            <person name="Freeman T.C."/>
            <person name="Valero-Rello A."/>
            <person name="Blanco M."/>
            <person name="Buckley T."/>
            <person name="Cherevach I."/>
            <person name="Fahey R."/>
            <person name="Hapeshi A."/>
            <person name="Holdstock J."/>
            <person name="Leadon D."/>
            <person name="Navas J."/>
            <person name="Ocampo A."/>
            <person name="Quail M.A."/>
            <person name="Sanders M."/>
            <person name="Scortti M.M."/>
            <person name="Prescott J.F."/>
            <person name="Fogarty U."/>
            <person name="Meijer W.G."/>
            <person name="Parkhill J."/>
            <person name="Bentley S.D."/>
            <person name="Vazquez-Boland J.A."/>
        </authorList>
    </citation>
    <scope>NUCLEOTIDE SEQUENCE [LARGE SCALE GENOMIC DNA]</scope>
    <source>
        <strain evidence="2 3">103S</strain>
    </source>
</reference>